<reference evidence="3" key="1">
    <citation type="submission" date="2023-09" db="UniProtKB">
        <authorList>
            <consortium name="Ensembl"/>
        </authorList>
    </citation>
    <scope>IDENTIFICATION</scope>
</reference>
<evidence type="ECO:0000313" key="3">
    <source>
        <dbReference type="Ensembl" id="ENSSPAP00000003000.1"/>
    </source>
</evidence>
<dbReference type="AlphaFoldDB" id="A0A3B4Z2T9"/>
<dbReference type="GO" id="GO:0051601">
    <property type="term" value="P:exocyst localization"/>
    <property type="evidence" value="ECO:0007669"/>
    <property type="project" value="TreeGrafter"/>
</dbReference>
<organism evidence="3">
    <name type="scientific">Stegastes partitus</name>
    <name type="common">bicolor damselfish</name>
    <dbReference type="NCBI Taxonomy" id="144197"/>
    <lineage>
        <taxon>Eukaryota</taxon>
        <taxon>Metazoa</taxon>
        <taxon>Chordata</taxon>
        <taxon>Craniata</taxon>
        <taxon>Vertebrata</taxon>
        <taxon>Euteleostomi</taxon>
        <taxon>Actinopterygii</taxon>
        <taxon>Neopterygii</taxon>
        <taxon>Teleostei</taxon>
        <taxon>Neoteleostei</taxon>
        <taxon>Acanthomorphata</taxon>
        <taxon>Ovalentaria</taxon>
        <taxon>Pomacentridae</taxon>
        <taxon>Stegastes</taxon>
    </lineage>
</organism>
<dbReference type="Gene3D" id="1.10.357.70">
    <property type="entry name" value="Exocyst complex component Sec6, C-terminal domain"/>
    <property type="match status" value="1"/>
</dbReference>
<proteinExistence type="inferred from homology"/>
<dbReference type="PANTHER" id="PTHR21292">
    <property type="entry name" value="EXOCYST COMPLEX COMPONENT SEC6-RELATED"/>
    <property type="match status" value="1"/>
</dbReference>
<sequence>MIWIAALKMSFLTSRFQQRGRAGGTEESRGGARRRLPKLKIPAKIWKNRKQQNYDEDDELDCVVEVQQEQEEQLEEISRRLIIREDELFSQDAPSEEEEEEDQLQKDFEDLRLQICMAIHNTFTPSSSCSSSSSSSTKHLEVLRSAVASIQQQEVQDRRWADCSQDRVPVWRPQKCLSTHNALLQNMVEDRLTKAAEDDSGGVDKLSSAVKRQVCRMGKCVKEDLLSVVRTVKDCYPPQMDILNVYAALYHRSFFARLTELATSELETEDCSYLLFWVNHYYPLEILKHEELDGQIKTACLGSLLLKGDLNRLEEQYLVHKEDKVKLWLNTALKKEKESWLSGRAPELIDCYYFSPLAVDVIQVTDGCLTEFNCAIKDQSKTQRLTAHLENFLCSYKKCVEEFVKGNHSNVRSVIKAQLVCEQQLRDYITRQTGSLSEEQRRRCLDTLSALRDCGYQCFTGPTQVQLKVRLSQLWTATWVDGSLPVVDSLLDSLNQQLADLIDLKPACRQSLLCALHQDVVLKYVKRMLQSRMKSREQQVAGAQRMIEDSQKIDRFFRDEGGSEASWLGVMLCRLAEILSLQDPASVQLELVSLARTFPDLSDAHVSALLSLKTGLSAADVRSIRRSVEENRLLDVSTNNNPPFFSKVKVKWISKKINQMVLKP</sequence>
<dbReference type="GO" id="GO:0006887">
    <property type="term" value="P:exocytosis"/>
    <property type="evidence" value="ECO:0007669"/>
    <property type="project" value="InterPro"/>
</dbReference>
<accession>A0A3B4Z2T9</accession>
<dbReference type="InterPro" id="IPR010326">
    <property type="entry name" value="EXOC3/Sec6"/>
</dbReference>
<dbReference type="STRING" id="144197.ENSSPAP00000003000"/>
<dbReference type="Ensembl" id="ENSSPAT00000003045.1">
    <property type="protein sequence ID" value="ENSSPAP00000003000.1"/>
    <property type="gene ID" value="ENSSPAG00000002297.1"/>
</dbReference>
<keyword evidence="2" id="KW-0175">Coiled coil</keyword>
<dbReference type="InterPro" id="IPR042532">
    <property type="entry name" value="EXOC3/Sec6_C"/>
</dbReference>
<feature type="coiled-coil region" evidence="2">
    <location>
        <begin position="60"/>
        <end position="87"/>
    </location>
</feature>
<dbReference type="GeneTree" id="ENSGT01030000234613"/>
<evidence type="ECO:0000256" key="1">
    <source>
        <dbReference type="ARBA" id="ARBA00009447"/>
    </source>
</evidence>
<protein>
    <submittedName>
        <fullName evidence="3">Tumor necrosis factor alpha-induced protein 2-like</fullName>
    </submittedName>
</protein>
<dbReference type="Pfam" id="PF06046">
    <property type="entry name" value="Sec6"/>
    <property type="match status" value="1"/>
</dbReference>
<evidence type="ECO:0000256" key="2">
    <source>
        <dbReference type="SAM" id="Coils"/>
    </source>
</evidence>
<dbReference type="PANTHER" id="PTHR21292:SF4">
    <property type="entry name" value="TUMOR NECROSIS FACTOR ALPHA-INDUCED PROTEIN 2"/>
    <property type="match status" value="1"/>
</dbReference>
<dbReference type="GO" id="GO:0000145">
    <property type="term" value="C:exocyst"/>
    <property type="evidence" value="ECO:0007669"/>
    <property type="project" value="InterPro"/>
</dbReference>
<name>A0A3B4Z2T9_9TELE</name>
<dbReference type="GO" id="GO:0000149">
    <property type="term" value="F:SNARE binding"/>
    <property type="evidence" value="ECO:0007669"/>
    <property type="project" value="TreeGrafter"/>
</dbReference>
<comment type="similarity">
    <text evidence="1">Belongs to the SEC6 family.</text>
</comment>